<evidence type="ECO:0000313" key="3">
    <source>
        <dbReference type="EMBL" id="RZC55716.1"/>
    </source>
</evidence>
<dbReference type="OMA" id="DHCRISN"/>
<dbReference type="InterPro" id="IPR058517">
    <property type="entry name" value="DUF8204"/>
</dbReference>
<dbReference type="Proteomes" id="UP000316621">
    <property type="component" value="Chromosome 3"/>
</dbReference>
<accession>A0A4Y7J5J0</accession>
<dbReference type="Gramene" id="RZC55716">
    <property type="protein sequence ID" value="RZC55716"/>
    <property type="gene ID" value="C5167_014574"/>
</dbReference>
<feature type="domain" description="DUF8204" evidence="2">
    <location>
        <begin position="16"/>
        <end position="107"/>
    </location>
</feature>
<keyword evidence="4" id="KW-1185">Reference proteome</keyword>
<evidence type="ECO:0000256" key="1">
    <source>
        <dbReference type="SAM" id="MobiDB-lite"/>
    </source>
</evidence>
<sequence length="249" mass="27354">MEGSESSAKDDGGGLKGKSCKGCLYYSSIRKSKSRNPLCLGITGALQQVPESTVGGSDTDASKDARNLTEFKYACVGYSVHSHSKDHSADSKDKRAELPFCVGVELLLDKKPAAAEQVSGHVHNKEDDHGLPQPRPYKPEKPPHSTAEELLGRQDLNLNPAVCAYIIHFHDSELQHVAHMRLKLTAVRMFSSPCETYFYKLPGVHGAVRLFARNAGLVASGVAKNLHEATDYVKDSFDDMLYPYRRPPK</sequence>
<name>A0A4Y7J5J0_PAPSO</name>
<reference evidence="3 4" key="1">
    <citation type="journal article" date="2018" name="Science">
        <title>The opium poppy genome and morphinan production.</title>
        <authorList>
            <person name="Guo L."/>
            <person name="Winzer T."/>
            <person name="Yang X."/>
            <person name="Li Y."/>
            <person name="Ning Z."/>
            <person name="He Z."/>
            <person name="Teodor R."/>
            <person name="Lu Y."/>
            <person name="Bowser T.A."/>
            <person name="Graham I.A."/>
            <person name="Ye K."/>
        </authorList>
    </citation>
    <scope>NUCLEOTIDE SEQUENCE [LARGE SCALE GENOMIC DNA]</scope>
    <source>
        <strain evidence="4">cv. HN1</strain>
        <tissue evidence="3">Leaves</tissue>
    </source>
</reference>
<feature type="region of interest" description="Disordered" evidence="1">
    <location>
        <begin position="115"/>
        <end position="146"/>
    </location>
</feature>
<dbReference type="Pfam" id="PF26631">
    <property type="entry name" value="DUF8204"/>
    <property type="match status" value="1"/>
</dbReference>
<proteinExistence type="predicted"/>
<feature type="compositionally biased region" description="Basic and acidic residues" evidence="1">
    <location>
        <begin position="137"/>
        <end position="146"/>
    </location>
</feature>
<dbReference type="PANTHER" id="PTHR34566">
    <property type="entry name" value="ALTERED INHERITANCE OF MITOCHONDRIA PROTEIN"/>
    <property type="match status" value="1"/>
</dbReference>
<dbReference type="AlphaFoldDB" id="A0A4Y7J5J0"/>
<dbReference type="PANTHER" id="PTHR34566:SF2">
    <property type="entry name" value="ALTERED INHERITANCE OF MITOCHONDRIA PROTEIN"/>
    <property type="match status" value="1"/>
</dbReference>
<organism evidence="3 4">
    <name type="scientific">Papaver somniferum</name>
    <name type="common">Opium poppy</name>
    <dbReference type="NCBI Taxonomy" id="3469"/>
    <lineage>
        <taxon>Eukaryota</taxon>
        <taxon>Viridiplantae</taxon>
        <taxon>Streptophyta</taxon>
        <taxon>Embryophyta</taxon>
        <taxon>Tracheophyta</taxon>
        <taxon>Spermatophyta</taxon>
        <taxon>Magnoliopsida</taxon>
        <taxon>Ranunculales</taxon>
        <taxon>Papaveraceae</taxon>
        <taxon>Papaveroideae</taxon>
        <taxon>Papaver</taxon>
    </lineage>
</organism>
<protein>
    <recommendedName>
        <fullName evidence="2">DUF8204 domain-containing protein</fullName>
    </recommendedName>
</protein>
<gene>
    <name evidence="3" type="ORF">C5167_014574</name>
</gene>
<evidence type="ECO:0000259" key="2">
    <source>
        <dbReference type="Pfam" id="PF26631"/>
    </source>
</evidence>
<dbReference type="EMBL" id="CM010717">
    <property type="protein sequence ID" value="RZC55716.1"/>
    <property type="molecule type" value="Genomic_DNA"/>
</dbReference>
<feature type="region of interest" description="Disordered" evidence="1">
    <location>
        <begin position="1"/>
        <end position="20"/>
    </location>
</feature>
<evidence type="ECO:0000313" key="4">
    <source>
        <dbReference type="Proteomes" id="UP000316621"/>
    </source>
</evidence>
<dbReference type="STRING" id="3469.A0A4Y7J5J0"/>